<dbReference type="OrthoDB" id="5959200at2"/>
<reference evidence="5 6" key="1">
    <citation type="submission" date="2019-03" db="EMBL/GenBank/DDBJ databases">
        <title>Genomic Encyclopedia of Type Strains, Phase IV (KMG-IV): sequencing the most valuable type-strain genomes for metagenomic binning, comparative biology and taxonomic classification.</title>
        <authorList>
            <person name="Goeker M."/>
        </authorList>
    </citation>
    <scope>NUCLEOTIDE SEQUENCE [LARGE SCALE GENOMIC DNA]</scope>
    <source>
        <strain evidence="5 6">DSM 25287</strain>
    </source>
</reference>
<dbReference type="InterPro" id="IPR014266">
    <property type="entry name" value="PEP-CTERM_TPR_PrsT"/>
</dbReference>
<name>A0A4V2SDH0_9GAMM</name>
<feature type="signal peptide" evidence="4">
    <location>
        <begin position="1"/>
        <end position="30"/>
    </location>
</feature>
<feature type="repeat" description="TPR" evidence="3">
    <location>
        <begin position="477"/>
        <end position="510"/>
    </location>
</feature>
<dbReference type="Pfam" id="PF12895">
    <property type="entry name" value="ANAPC3"/>
    <property type="match status" value="1"/>
</dbReference>
<keyword evidence="6" id="KW-1185">Reference proteome</keyword>
<evidence type="ECO:0000256" key="2">
    <source>
        <dbReference type="ARBA" id="ARBA00022803"/>
    </source>
</evidence>
<dbReference type="Pfam" id="PF13181">
    <property type="entry name" value="TPR_8"/>
    <property type="match status" value="1"/>
</dbReference>
<dbReference type="PANTHER" id="PTHR45586">
    <property type="entry name" value="TPR REPEAT-CONTAINING PROTEIN PA4667"/>
    <property type="match status" value="1"/>
</dbReference>
<dbReference type="AlphaFoldDB" id="A0A4V2SDH0"/>
<dbReference type="InterPro" id="IPR019734">
    <property type="entry name" value="TPR_rpt"/>
</dbReference>
<dbReference type="InterPro" id="IPR011990">
    <property type="entry name" value="TPR-like_helical_dom_sf"/>
</dbReference>
<dbReference type="Pfam" id="PF14559">
    <property type="entry name" value="TPR_19"/>
    <property type="match status" value="5"/>
</dbReference>
<keyword evidence="4" id="KW-0732">Signal</keyword>
<sequence>MVKIPAANRRPFAPGALALALMLANPVANAGPAADPYIERAQQFLQKGDVNAGVIELKNALQKEPENTRARLLLGQSYILTGDGVAAEKELTRARELGAARTDWVVPLAKSLLLQGQTDRLLKEVKLEADDPPAVRSGLLALQGLAELGANRIDSASTKLNEALSLQADNVEALLGLVRILGMQQHYPEAEQRVEQVLAKMPDNAEALLMKAELARLQKRLPDAIAGFTQIIDRRPRDLRALLGRAEAELEAGEFDKALADANAVRNIRSDLPQANFVRARALLQKKDFTGARDALQDVLRFAPDHAPSQLLLGVLDYTNGNLQQAQSHLSRFVAAQPGNLAGRKYLAAVEMKLKNPQRAIDALEGGLAKAGDDAQYLALLGSAYLQAGESRKGGEYLQKAVEISPETSAIRAQLALSHLASGDTEKAVAELESVTESAQSPMQADVMLVLTLLQTKEFDKAAKAASALADKLGKDPMPYNLLGVALLGKGDMAGARAAFEKALEIEPKFTVADLNIAQIELRAGNRDAAEARYKAILTKDAANANALLGLAALAEAAGKPEDAQRWLEQAWEKNPNNVQVGGTLAQRYLNRGERTKAIGIARLLETSQPDNPLVMRLLGTALLANDETANALVYFRKLSDQQPKSAEAWTLLAGAEFRAKDGKAAERALANALANDPKYAPALVAQIEYLIREKRTDEARRVVETIKTAFPESSLGLKYEGDLANQLGDQAGALKAYAAAYAKAPNAMVVQQLAVAKARANDAAGAIALLQEWLAKEPKDLAARQLLALQLQAQGKSDEAIKEYAAVVDASPRNVLAINNLAWLYNEAKDPRAVGLAERAHELNPDSPEIADTLGWVLVSNGQVERGINVLQQAAVQAPHLPDIRYHLAAAFAKAGKKAEARRELEKLLADERPFETRAAAKALLDSL</sequence>
<dbReference type="PROSITE" id="PS50005">
    <property type="entry name" value="TPR"/>
    <property type="match status" value="2"/>
</dbReference>
<evidence type="ECO:0000313" key="6">
    <source>
        <dbReference type="Proteomes" id="UP000295765"/>
    </source>
</evidence>
<protein>
    <submittedName>
        <fullName evidence="5">Putative PEP-CTERM system TPR-repeat lipoprotein</fullName>
    </submittedName>
</protein>
<evidence type="ECO:0000256" key="4">
    <source>
        <dbReference type="SAM" id="SignalP"/>
    </source>
</evidence>
<evidence type="ECO:0000256" key="3">
    <source>
        <dbReference type="PROSITE-ProRule" id="PRU00339"/>
    </source>
</evidence>
<feature type="chain" id="PRO_5020957293" evidence="4">
    <location>
        <begin position="31"/>
        <end position="929"/>
    </location>
</feature>
<dbReference type="RefSeq" id="WP_132538425.1">
    <property type="nucleotide sequence ID" value="NZ_SLWY01000002.1"/>
</dbReference>
<proteinExistence type="predicted"/>
<dbReference type="Gene3D" id="1.25.40.10">
    <property type="entry name" value="Tetratricopeptide repeat domain"/>
    <property type="match status" value="5"/>
</dbReference>
<dbReference type="PANTHER" id="PTHR45586:SF1">
    <property type="entry name" value="LIPOPOLYSACCHARIDE ASSEMBLY PROTEIN B"/>
    <property type="match status" value="1"/>
</dbReference>
<dbReference type="Pfam" id="PF13432">
    <property type="entry name" value="TPR_16"/>
    <property type="match status" value="4"/>
</dbReference>
<evidence type="ECO:0000313" key="5">
    <source>
        <dbReference type="EMBL" id="TCO83468.1"/>
    </source>
</evidence>
<dbReference type="InterPro" id="IPR051012">
    <property type="entry name" value="CellSynth/LPSAsmb/PSIAsmb"/>
</dbReference>
<comment type="caution">
    <text evidence="5">The sequence shown here is derived from an EMBL/GenBank/DDBJ whole genome shotgun (WGS) entry which is preliminary data.</text>
</comment>
<keyword evidence="1" id="KW-0677">Repeat</keyword>
<dbReference type="Proteomes" id="UP000295765">
    <property type="component" value="Unassembled WGS sequence"/>
</dbReference>
<dbReference type="NCBIfam" id="TIGR02917">
    <property type="entry name" value="PEP_TPR_lipo"/>
    <property type="match status" value="1"/>
</dbReference>
<evidence type="ECO:0000256" key="1">
    <source>
        <dbReference type="ARBA" id="ARBA00022737"/>
    </source>
</evidence>
<dbReference type="SMART" id="SM00028">
    <property type="entry name" value="TPR"/>
    <property type="match status" value="19"/>
</dbReference>
<keyword evidence="5" id="KW-0449">Lipoprotein</keyword>
<accession>A0A4V2SDH0</accession>
<dbReference type="SUPFAM" id="SSF48452">
    <property type="entry name" value="TPR-like"/>
    <property type="match status" value="5"/>
</dbReference>
<keyword evidence="2 3" id="KW-0802">TPR repeat</keyword>
<organism evidence="5 6">
    <name type="scientific">Plasticicumulans lactativorans</name>
    <dbReference type="NCBI Taxonomy" id="1133106"/>
    <lineage>
        <taxon>Bacteria</taxon>
        <taxon>Pseudomonadati</taxon>
        <taxon>Pseudomonadota</taxon>
        <taxon>Gammaproteobacteria</taxon>
        <taxon>Candidatus Competibacteraceae</taxon>
        <taxon>Plasticicumulans</taxon>
    </lineage>
</organism>
<gene>
    <name evidence="5" type="ORF">EV699_102175</name>
</gene>
<dbReference type="EMBL" id="SLWY01000002">
    <property type="protein sequence ID" value="TCO83468.1"/>
    <property type="molecule type" value="Genomic_DNA"/>
</dbReference>
<feature type="repeat" description="TPR" evidence="3">
    <location>
        <begin position="375"/>
        <end position="408"/>
    </location>
</feature>